<dbReference type="RefSeq" id="WP_350270925.1">
    <property type="nucleotide sequence ID" value="NZ_CP158281.1"/>
</dbReference>
<name>A0AAU7UQF9_9MICO</name>
<proteinExistence type="predicted"/>
<dbReference type="KEGG" id="bkr:AAFP32_05290"/>
<sequence>MHNLIIRRRQAQEIHHHGRDLAGSASSAVVFVYPGDQHLFTDSSLDSFDAVASALLLKRARGFLAAI</sequence>
<evidence type="ECO:0000313" key="1">
    <source>
        <dbReference type="EMBL" id="XBV90142.1"/>
    </source>
</evidence>
<reference evidence="1" key="1">
    <citation type="submission" date="2024-06" db="EMBL/GenBank/DDBJ databases">
        <title>Brevibacterium koreense sp. nov., isolated from jogae-jeotgal, a Korean fermented seafood.</title>
        <authorList>
            <person name="Whon T.W."/>
            <person name="Nam S."/>
            <person name="Kim Y."/>
        </authorList>
    </citation>
    <scope>NUCLEOTIDE SEQUENCE</scope>
    <source>
        <strain evidence="1">CBA3109</strain>
    </source>
</reference>
<gene>
    <name evidence="1" type="ORF">AAFP32_05290</name>
</gene>
<accession>A0AAU7UQF9</accession>
<dbReference type="AlphaFoldDB" id="A0AAU7UQF9"/>
<dbReference type="EMBL" id="CP158281">
    <property type="protein sequence ID" value="XBV90142.1"/>
    <property type="molecule type" value="Genomic_DNA"/>
</dbReference>
<protein>
    <submittedName>
        <fullName evidence="1">Uncharacterized protein</fullName>
    </submittedName>
</protein>
<organism evidence="1">
    <name type="scientific">Brevibacterium koreense</name>
    <dbReference type="NCBI Taxonomy" id="3140787"/>
    <lineage>
        <taxon>Bacteria</taxon>
        <taxon>Bacillati</taxon>
        <taxon>Actinomycetota</taxon>
        <taxon>Actinomycetes</taxon>
        <taxon>Micrococcales</taxon>
        <taxon>Brevibacteriaceae</taxon>
        <taxon>Brevibacterium</taxon>
    </lineage>
</organism>